<keyword evidence="1 3" id="KW-0808">Transferase</keyword>
<dbReference type="Gene3D" id="3.30.1540.10">
    <property type="entry name" value="formyl-coa transferase, domain 3"/>
    <property type="match status" value="1"/>
</dbReference>
<protein>
    <submittedName>
        <fullName evidence="3">CoA-transferase family III</fullName>
    </submittedName>
</protein>
<name>A0A1M7URQ6_9ACTN</name>
<dbReference type="EMBL" id="FRDM01000027">
    <property type="protein sequence ID" value="SHN85701.1"/>
    <property type="molecule type" value="Genomic_DNA"/>
</dbReference>
<accession>A0A1M7URQ6</accession>
<reference evidence="3 4" key="1">
    <citation type="submission" date="2016-12" db="EMBL/GenBank/DDBJ databases">
        <authorList>
            <person name="Song W.-J."/>
            <person name="Kurnit D.M."/>
        </authorList>
    </citation>
    <scope>NUCLEOTIDE SEQUENCE [LARGE SCALE GENOMIC DNA]</scope>
    <source>
        <strain evidence="3 4">DSM 43162</strain>
    </source>
</reference>
<evidence type="ECO:0000313" key="3">
    <source>
        <dbReference type="EMBL" id="SHN85701.1"/>
    </source>
</evidence>
<dbReference type="Gene3D" id="3.40.50.10540">
    <property type="entry name" value="Crotonobetainyl-coa:carnitine coa-transferase, domain 1"/>
    <property type="match status" value="1"/>
</dbReference>
<dbReference type="InterPro" id="IPR003673">
    <property type="entry name" value="CoA-Trfase_fam_III"/>
</dbReference>
<evidence type="ECO:0000256" key="1">
    <source>
        <dbReference type="ARBA" id="ARBA00022679"/>
    </source>
</evidence>
<dbReference type="PANTHER" id="PTHR48207:SF3">
    <property type="entry name" value="SUCCINATE--HYDROXYMETHYLGLUTARATE COA-TRANSFERASE"/>
    <property type="match status" value="1"/>
</dbReference>
<evidence type="ECO:0000256" key="2">
    <source>
        <dbReference type="SAM" id="MobiDB-lite"/>
    </source>
</evidence>
<dbReference type="InterPro" id="IPR023606">
    <property type="entry name" value="CoA-Trfase_III_dom_1_sf"/>
</dbReference>
<organism evidence="3 4">
    <name type="scientific">Geodermatophilus obscurus</name>
    <dbReference type="NCBI Taxonomy" id="1861"/>
    <lineage>
        <taxon>Bacteria</taxon>
        <taxon>Bacillati</taxon>
        <taxon>Actinomycetota</taxon>
        <taxon>Actinomycetes</taxon>
        <taxon>Geodermatophilales</taxon>
        <taxon>Geodermatophilaceae</taxon>
        <taxon>Geodermatophilus</taxon>
    </lineage>
</organism>
<dbReference type="GO" id="GO:0008410">
    <property type="term" value="F:CoA-transferase activity"/>
    <property type="evidence" value="ECO:0007669"/>
    <property type="project" value="TreeGrafter"/>
</dbReference>
<dbReference type="PANTHER" id="PTHR48207">
    <property type="entry name" value="SUCCINATE--HYDROXYMETHYLGLUTARATE COA-TRANSFERASE"/>
    <property type="match status" value="1"/>
</dbReference>
<gene>
    <name evidence="3" type="ORF">SAMN05660350_03811</name>
</gene>
<proteinExistence type="predicted"/>
<dbReference type="Proteomes" id="UP000184428">
    <property type="component" value="Unassembled WGS sequence"/>
</dbReference>
<dbReference type="InterPro" id="IPR044855">
    <property type="entry name" value="CoA-Trfase_III_dom3_sf"/>
</dbReference>
<evidence type="ECO:0000313" key="4">
    <source>
        <dbReference type="Proteomes" id="UP000184428"/>
    </source>
</evidence>
<dbReference type="InterPro" id="IPR050483">
    <property type="entry name" value="CoA-transferase_III_domain"/>
</dbReference>
<dbReference type="AlphaFoldDB" id="A0A1M7URQ6"/>
<feature type="region of interest" description="Disordered" evidence="2">
    <location>
        <begin position="41"/>
        <end position="60"/>
    </location>
</feature>
<dbReference type="RefSeq" id="WP_072920249.1">
    <property type="nucleotide sequence ID" value="NZ_FRDM01000027.1"/>
</dbReference>
<dbReference type="SUPFAM" id="SSF89796">
    <property type="entry name" value="CoA-transferase family III (CaiB/BaiF)"/>
    <property type="match status" value="1"/>
</dbReference>
<sequence length="259" mass="27492">MTDPSGSGPLAGTLVVDLSRALAGPQASMMLGDMGARVVEVETPGSGDDSRSWGPPFVGPEEDPVSTYCLSADRNKESLQLDLKSEAGRREVPRAASNHHPAIAPYGAFRARDGILQVAVGNDAQWRAVAAVLDLDAADRRFATGRDRVAHRPELIAAMEERLAARPAAEWLARLAEAGVPAGRVRTLDEAYTWEQTLGQGLVVDVDHPTLGTVQLPGPPLRLETLAGAPAGRQGHSAPPLLGQHDEEILGWLEEGSDR</sequence>
<dbReference type="Pfam" id="PF02515">
    <property type="entry name" value="CoA_transf_3"/>
    <property type="match status" value="2"/>
</dbReference>